<sequence>MPDRPSTPARRQRKSAEQRREDILVAAGKVFAQHGFRCAEVQQIADLAGIGKGTIYRFYTTKDELFKAAVEAAMQRLTGKVDTAIEHYDDPLEQLRAAFRAYIEFFQDHPEVVELFVHERAELRGSKPLYFVYSDARRLRWVGICQKLIDARDCRVTDAELILDALANLAYGSVFASRISGRDDSPDDEAEKLLDLLFHGILGQH</sequence>
<evidence type="ECO:0000256" key="2">
    <source>
        <dbReference type="ARBA" id="ARBA00023125"/>
    </source>
</evidence>
<dbReference type="AlphaFoldDB" id="A0A1H1PYK7"/>
<dbReference type="Gene3D" id="1.10.357.10">
    <property type="entry name" value="Tetracycline Repressor, domain 2"/>
    <property type="match status" value="1"/>
</dbReference>
<evidence type="ECO:0000256" key="3">
    <source>
        <dbReference type="ARBA" id="ARBA00023163"/>
    </source>
</evidence>
<organism evidence="6 7">
    <name type="scientific">Halopseudomonas xinjiangensis</name>
    <dbReference type="NCBI Taxonomy" id="487184"/>
    <lineage>
        <taxon>Bacteria</taxon>
        <taxon>Pseudomonadati</taxon>
        <taxon>Pseudomonadota</taxon>
        <taxon>Gammaproteobacteria</taxon>
        <taxon>Pseudomonadales</taxon>
        <taxon>Pseudomonadaceae</taxon>
        <taxon>Halopseudomonas</taxon>
    </lineage>
</organism>
<dbReference type="EMBL" id="LT629736">
    <property type="protein sequence ID" value="SDS16194.1"/>
    <property type="molecule type" value="Genomic_DNA"/>
</dbReference>
<dbReference type="GO" id="GO:0000976">
    <property type="term" value="F:transcription cis-regulatory region binding"/>
    <property type="evidence" value="ECO:0007669"/>
    <property type="project" value="TreeGrafter"/>
</dbReference>
<keyword evidence="3" id="KW-0804">Transcription</keyword>
<dbReference type="PRINTS" id="PR00455">
    <property type="entry name" value="HTHTETR"/>
</dbReference>
<reference evidence="7" key="1">
    <citation type="submission" date="2016-10" db="EMBL/GenBank/DDBJ databases">
        <authorList>
            <person name="Varghese N."/>
            <person name="Submissions S."/>
        </authorList>
    </citation>
    <scope>NUCLEOTIDE SEQUENCE [LARGE SCALE GENOMIC DNA]</scope>
    <source>
        <strain evidence="7">NRRL B-51270</strain>
    </source>
</reference>
<protein>
    <submittedName>
        <fullName evidence="6">Transcriptional regulator, TetR family</fullName>
    </submittedName>
</protein>
<dbReference type="SUPFAM" id="SSF46689">
    <property type="entry name" value="Homeodomain-like"/>
    <property type="match status" value="1"/>
</dbReference>
<keyword evidence="7" id="KW-1185">Reference proteome</keyword>
<dbReference type="InterPro" id="IPR050109">
    <property type="entry name" value="HTH-type_TetR-like_transc_reg"/>
</dbReference>
<keyword evidence="2 4" id="KW-0238">DNA-binding</keyword>
<dbReference type="InterPro" id="IPR001647">
    <property type="entry name" value="HTH_TetR"/>
</dbReference>
<gene>
    <name evidence="6" type="ORF">SAMN05216421_1016</name>
</gene>
<dbReference type="Gene3D" id="1.10.10.60">
    <property type="entry name" value="Homeodomain-like"/>
    <property type="match status" value="1"/>
</dbReference>
<feature type="DNA-binding region" description="H-T-H motif" evidence="4">
    <location>
        <begin position="40"/>
        <end position="59"/>
    </location>
</feature>
<dbReference type="Proteomes" id="UP000243207">
    <property type="component" value="Chromosome I"/>
</dbReference>
<evidence type="ECO:0000256" key="4">
    <source>
        <dbReference type="PROSITE-ProRule" id="PRU00335"/>
    </source>
</evidence>
<evidence type="ECO:0000313" key="6">
    <source>
        <dbReference type="EMBL" id="SDS16194.1"/>
    </source>
</evidence>
<dbReference type="PANTHER" id="PTHR30055">
    <property type="entry name" value="HTH-TYPE TRANSCRIPTIONAL REGULATOR RUTR"/>
    <property type="match status" value="1"/>
</dbReference>
<evidence type="ECO:0000313" key="7">
    <source>
        <dbReference type="Proteomes" id="UP000243207"/>
    </source>
</evidence>
<name>A0A1H1PYK7_9GAMM</name>
<proteinExistence type="predicted"/>
<dbReference type="OrthoDB" id="2356263at2"/>
<dbReference type="PROSITE" id="PS50977">
    <property type="entry name" value="HTH_TETR_2"/>
    <property type="match status" value="1"/>
</dbReference>
<accession>A0A1H1PYK7</accession>
<dbReference type="STRING" id="487184.SAMN05216421_1016"/>
<dbReference type="PANTHER" id="PTHR30055:SF234">
    <property type="entry name" value="HTH-TYPE TRANSCRIPTIONAL REGULATOR BETI"/>
    <property type="match status" value="1"/>
</dbReference>
<dbReference type="SUPFAM" id="SSF48498">
    <property type="entry name" value="Tetracyclin repressor-like, C-terminal domain"/>
    <property type="match status" value="1"/>
</dbReference>
<keyword evidence="1" id="KW-0805">Transcription regulation</keyword>
<dbReference type="Pfam" id="PF00440">
    <property type="entry name" value="TetR_N"/>
    <property type="match status" value="1"/>
</dbReference>
<dbReference type="GO" id="GO:0003700">
    <property type="term" value="F:DNA-binding transcription factor activity"/>
    <property type="evidence" value="ECO:0007669"/>
    <property type="project" value="TreeGrafter"/>
</dbReference>
<evidence type="ECO:0000256" key="1">
    <source>
        <dbReference type="ARBA" id="ARBA00023015"/>
    </source>
</evidence>
<dbReference type="InterPro" id="IPR009057">
    <property type="entry name" value="Homeodomain-like_sf"/>
</dbReference>
<dbReference type="InterPro" id="IPR036271">
    <property type="entry name" value="Tet_transcr_reg_TetR-rel_C_sf"/>
</dbReference>
<feature type="domain" description="HTH tetR-type" evidence="5">
    <location>
        <begin position="17"/>
        <end position="77"/>
    </location>
</feature>
<dbReference type="RefSeq" id="WP_093392134.1">
    <property type="nucleotide sequence ID" value="NZ_LT629736.1"/>
</dbReference>
<evidence type="ECO:0000259" key="5">
    <source>
        <dbReference type="PROSITE" id="PS50977"/>
    </source>
</evidence>